<evidence type="ECO:0000313" key="1">
    <source>
        <dbReference type="EMBL" id="EKF55427.1"/>
    </source>
</evidence>
<dbReference type="AlphaFoldDB" id="K2QL38"/>
<evidence type="ECO:0000313" key="2">
    <source>
        <dbReference type="Proteomes" id="UP000007364"/>
    </source>
</evidence>
<gene>
    <name evidence="1" type="ORF">I215_06942</name>
</gene>
<sequence length="104" mass="12099">MLCNCKFNVSLLTLGESLKTITMKADEDKVVLSVTYSILDPSSDKSKTKHFYAASNKKKLRAKIKSFEMSLKPQKTNSFYQRSKAYIKNLIKSWNYTQKEMFRI</sequence>
<comment type="caution">
    <text evidence="1">The sequence shown here is derived from an EMBL/GenBank/DDBJ whole genome shotgun (WGS) entry which is preliminary data.</text>
</comment>
<organism evidence="1 2">
    <name type="scientific">Galbibacter marinus</name>
    <dbReference type="NCBI Taxonomy" id="555500"/>
    <lineage>
        <taxon>Bacteria</taxon>
        <taxon>Pseudomonadati</taxon>
        <taxon>Bacteroidota</taxon>
        <taxon>Flavobacteriia</taxon>
        <taxon>Flavobacteriales</taxon>
        <taxon>Flavobacteriaceae</taxon>
        <taxon>Galbibacter</taxon>
    </lineage>
</organism>
<accession>K2QL38</accession>
<dbReference type="EMBL" id="AMSG01000007">
    <property type="protein sequence ID" value="EKF55427.1"/>
    <property type="molecule type" value="Genomic_DNA"/>
</dbReference>
<keyword evidence="2" id="KW-1185">Reference proteome</keyword>
<proteinExistence type="predicted"/>
<protein>
    <submittedName>
        <fullName evidence="1">Uncharacterized protein</fullName>
    </submittedName>
</protein>
<dbReference type="Proteomes" id="UP000007364">
    <property type="component" value="Unassembled WGS sequence"/>
</dbReference>
<reference evidence="1 2" key="1">
    <citation type="journal article" date="2012" name="J. Bacteriol.">
        <title>Genome Sequence of Galbibacter marinum Type Strain ck-I2-15.</title>
        <authorList>
            <person name="Lai Q."/>
            <person name="Li C."/>
            <person name="Shao Z."/>
        </authorList>
    </citation>
    <scope>NUCLEOTIDE SEQUENCE [LARGE SCALE GENOMIC DNA]</scope>
    <source>
        <strain evidence="2">ck-I2-15</strain>
    </source>
</reference>
<name>K2QL38_9FLAO</name>